<dbReference type="Proteomes" id="UP001208570">
    <property type="component" value="Unassembled WGS sequence"/>
</dbReference>
<organism evidence="4 5">
    <name type="scientific">Paralvinella palmiformis</name>
    <dbReference type="NCBI Taxonomy" id="53620"/>
    <lineage>
        <taxon>Eukaryota</taxon>
        <taxon>Metazoa</taxon>
        <taxon>Spiralia</taxon>
        <taxon>Lophotrochozoa</taxon>
        <taxon>Annelida</taxon>
        <taxon>Polychaeta</taxon>
        <taxon>Sedentaria</taxon>
        <taxon>Canalipalpata</taxon>
        <taxon>Terebellida</taxon>
        <taxon>Terebelliformia</taxon>
        <taxon>Alvinellidae</taxon>
        <taxon>Paralvinella</taxon>
    </lineage>
</organism>
<evidence type="ECO:0000256" key="1">
    <source>
        <dbReference type="ARBA" id="ARBA00022676"/>
    </source>
</evidence>
<dbReference type="Pfam" id="PF01531">
    <property type="entry name" value="Glyco_transf_11"/>
    <property type="match status" value="1"/>
</dbReference>
<dbReference type="PROSITE" id="PS51257">
    <property type="entry name" value="PROKAR_LIPOPROTEIN"/>
    <property type="match status" value="1"/>
</dbReference>
<comment type="subcellular location">
    <subcellularLocation>
        <location evidence="3">Golgi apparatus</location>
        <location evidence="3">Golgi stack membrane</location>
        <topology evidence="3">Single-pass type II membrane protein</topology>
    </subcellularLocation>
</comment>
<comment type="similarity">
    <text evidence="3">Belongs to the glycosyltransferase 11 family.</text>
</comment>
<keyword evidence="2 3" id="KW-0808">Transferase</keyword>
<dbReference type="CDD" id="cd11301">
    <property type="entry name" value="Fut1_Fut2_like"/>
    <property type="match status" value="1"/>
</dbReference>
<dbReference type="PANTHER" id="PTHR11927">
    <property type="entry name" value="GALACTOSIDE 2-L-FUCOSYLTRANSFERASE"/>
    <property type="match status" value="1"/>
</dbReference>
<keyword evidence="3" id="KW-0325">Glycoprotein</keyword>
<proteinExistence type="inferred from homology"/>
<dbReference type="AlphaFoldDB" id="A0AAD9J1F7"/>
<comment type="pathway">
    <text evidence="3">Protein modification; protein glycosylation.</text>
</comment>
<dbReference type="PANTHER" id="PTHR11927:SF9">
    <property type="entry name" value="L-FUCOSYLTRANSFERASE"/>
    <property type="match status" value="1"/>
</dbReference>
<keyword evidence="1 3" id="KW-0328">Glycosyltransferase</keyword>
<keyword evidence="3" id="KW-1133">Transmembrane helix</keyword>
<name>A0AAD9J1F7_9ANNE</name>
<dbReference type="EC" id="2.4.1.-" evidence="3"/>
<evidence type="ECO:0000313" key="4">
    <source>
        <dbReference type="EMBL" id="KAK2144543.1"/>
    </source>
</evidence>
<keyword evidence="3" id="KW-0735">Signal-anchor</keyword>
<dbReference type="GO" id="GO:0005975">
    <property type="term" value="P:carbohydrate metabolic process"/>
    <property type="evidence" value="ECO:0007669"/>
    <property type="project" value="InterPro"/>
</dbReference>
<evidence type="ECO:0000313" key="5">
    <source>
        <dbReference type="Proteomes" id="UP001208570"/>
    </source>
</evidence>
<evidence type="ECO:0000256" key="3">
    <source>
        <dbReference type="RuleBase" id="RU363129"/>
    </source>
</evidence>
<feature type="transmembrane region" description="Helical" evidence="3">
    <location>
        <begin position="5"/>
        <end position="25"/>
    </location>
</feature>
<gene>
    <name evidence="4" type="ORF">LSH36_748g02056</name>
</gene>
<keyword evidence="5" id="KW-1185">Reference proteome</keyword>
<sequence length="344" mass="39618">MKANIYIYIGGLVIGCVFGALLFQYNSPPDTSFVSKWHDLKRKGKSNGGSEKATTEYNKTDTNHRFMLSVLRQGRLGNGMSQYSALLGLANLTNRIPILNPGYRDLAQIFTISTPVQNRLESNKTFYRLGRKAPDVPLTVEAATQALRNISQNVMLEGYFQNFRFFSPVSKKIRKEFTFKKNIRRQVSRFFKHHNFTEKNVTKVGIHVRRTDLNTPSRMAQGFGCPPPTYFINAMKFFRNKYLDVHFVICSDDMHWTREHIKGDDVTFVSNNPPEVDMAIMTSCDHVIISNGSFSWWIGWLCRGTTVRYEQIPKYNTRLYNMTSGGIWPPDDIYNHYVAIDSDE</sequence>
<dbReference type="GO" id="GO:0032580">
    <property type="term" value="C:Golgi cisterna membrane"/>
    <property type="evidence" value="ECO:0007669"/>
    <property type="project" value="UniProtKB-SubCell"/>
</dbReference>
<reference evidence="4" key="1">
    <citation type="journal article" date="2023" name="Mol. Biol. Evol.">
        <title>Third-Generation Sequencing Reveals the Adaptive Role of the Epigenome in Three Deep-Sea Polychaetes.</title>
        <authorList>
            <person name="Perez M."/>
            <person name="Aroh O."/>
            <person name="Sun Y."/>
            <person name="Lan Y."/>
            <person name="Juniper S.K."/>
            <person name="Young C.R."/>
            <person name="Angers B."/>
            <person name="Qian P.Y."/>
        </authorList>
    </citation>
    <scope>NUCLEOTIDE SEQUENCE</scope>
    <source>
        <strain evidence="4">P08H-3</strain>
    </source>
</reference>
<accession>A0AAD9J1F7</accession>
<evidence type="ECO:0000256" key="2">
    <source>
        <dbReference type="ARBA" id="ARBA00022679"/>
    </source>
</evidence>
<keyword evidence="3" id="KW-0333">Golgi apparatus</keyword>
<keyword evidence="3" id="KW-0472">Membrane</keyword>
<dbReference type="InterPro" id="IPR002516">
    <property type="entry name" value="Glyco_trans_11"/>
</dbReference>
<dbReference type="EMBL" id="JAODUP010000748">
    <property type="protein sequence ID" value="KAK2144543.1"/>
    <property type="molecule type" value="Genomic_DNA"/>
</dbReference>
<dbReference type="GO" id="GO:0008107">
    <property type="term" value="F:galactoside 2-alpha-L-fucosyltransferase activity"/>
    <property type="evidence" value="ECO:0007669"/>
    <property type="project" value="InterPro"/>
</dbReference>
<keyword evidence="3" id="KW-0812">Transmembrane</keyword>
<comment type="caution">
    <text evidence="4">The sequence shown here is derived from an EMBL/GenBank/DDBJ whole genome shotgun (WGS) entry which is preliminary data.</text>
</comment>
<protein>
    <recommendedName>
        <fullName evidence="3">L-Fucosyltransferase</fullName>
        <ecNumber evidence="3">2.4.1.-</ecNumber>
    </recommendedName>
</protein>